<keyword evidence="1" id="KW-0472">Membrane</keyword>
<evidence type="ECO:0000313" key="2">
    <source>
        <dbReference type="EMBL" id="NHN32205.1"/>
    </source>
</evidence>
<evidence type="ECO:0000313" key="3">
    <source>
        <dbReference type="Proteomes" id="UP001165962"/>
    </source>
</evidence>
<sequence length="608" mass="71258">MIGTRKLVLIYNSLFLQLTILLAVAVFLYYTLILVSFPEKVYYLRGLFINIFSRVTPIMVPVVLGSASVIINRYTGAFFSLLFKDKYVVALFIIYLLYLLWSIYLTYSTGSSIPGSSELVGNFTKHYKRYLIDTISLGALVSFSLFACLKIFLYTQPKTLSDLLKKRISRDVEKVRKLLFSPVIPSDERMEYLQISITKNIVRFTNLTLLSIKSKDYETIQNNISILGNEIWVTLIVQAWSLDEDQEKKLRKKIYSDFEAVNIQSKADACYEQIIKDSSKYLANVEVEISDVYRDIYESAFSAKEYFACDKIIKHLYELTRTCKEVSISTVLNIYIVLFEVSLSYDQHGYTYEYCKKIFEYVSRINNDRNTKRKKPVTFFKILKLCIDFKEIKVQQIVLEGIKDILNFDETDLFIKSFIYERLRNAGVYSLKVKSMGCFAELIRFVVTKELNLNEVNEWFSKMETEKKTLLEELLLELDTDVDDIFEVTSKQSYYKLKVYIIFFSYFELQVRISQDRIPVEYHSMSIANSVIGKMSFDLLRTVLLDLETHLSNWDKLFVQQATYYFVKSSSLLLNIKDKELLKKEIEIYGGENKLLNKLHKKLYWIDK</sequence>
<feature type="transmembrane region" description="Helical" evidence="1">
    <location>
        <begin position="87"/>
        <end position="110"/>
    </location>
</feature>
<feature type="transmembrane region" description="Helical" evidence="1">
    <location>
        <begin position="130"/>
        <end position="153"/>
    </location>
</feature>
<dbReference type="Proteomes" id="UP001165962">
    <property type="component" value="Unassembled WGS sequence"/>
</dbReference>
<proteinExistence type="predicted"/>
<evidence type="ECO:0000256" key="1">
    <source>
        <dbReference type="SAM" id="Phobius"/>
    </source>
</evidence>
<comment type="caution">
    <text evidence="2">The sequence shown here is derived from an EMBL/GenBank/DDBJ whole genome shotgun (WGS) entry which is preliminary data.</text>
</comment>
<dbReference type="RefSeq" id="WP_166152472.1">
    <property type="nucleotide sequence ID" value="NZ_JAAOIW010000007.1"/>
</dbReference>
<keyword evidence="1" id="KW-1133">Transmembrane helix</keyword>
<organism evidence="2 3">
    <name type="scientific">Paenibacillus agricola</name>
    <dbReference type="NCBI Taxonomy" id="2716264"/>
    <lineage>
        <taxon>Bacteria</taxon>
        <taxon>Bacillati</taxon>
        <taxon>Bacillota</taxon>
        <taxon>Bacilli</taxon>
        <taxon>Bacillales</taxon>
        <taxon>Paenibacillaceae</taxon>
        <taxon>Paenibacillus</taxon>
    </lineage>
</organism>
<feature type="transmembrane region" description="Helical" evidence="1">
    <location>
        <begin position="7"/>
        <end position="31"/>
    </location>
</feature>
<reference evidence="2" key="1">
    <citation type="submission" date="2020-03" db="EMBL/GenBank/DDBJ databases">
        <title>Draft sequencing of Paenibacilllus sp. S3N08.</title>
        <authorList>
            <person name="Kim D.-U."/>
        </authorList>
    </citation>
    <scope>NUCLEOTIDE SEQUENCE</scope>
    <source>
        <strain evidence="2">S3N08</strain>
    </source>
</reference>
<accession>A0ABX0JET1</accession>
<protein>
    <submittedName>
        <fullName evidence="2">Uncharacterized protein</fullName>
    </submittedName>
</protein>
<keyword evidence="3" id="KW-1185">Reference proteome</keyword>
<feature type="transmembrane region" description="Helical" evidence="1">
    <location>
        <begin position="51"/>
        <end position="75"/>
    </location>
</feature>
<dbReference type="EMBL" id="JAAOIW010000007">
    <property type="protein sequence ID" value="NHN32205.1"/>
    <property type="molecule type" value="Genomic_DNA"/>
</dbReference>
<keyword evidence="1" id="KW-0812">Transmembrane</keyword>
<gene>
    <name evidence="2" type="ORF">G9U52_20395</name>
</gene>
<name>A0ABX0JET1_9BACL</name>